<evidence type="ECO:0000313" key="2">
    <source>
        <dbReference type="Proteomes" id="UP001158576"/>
    </source>
</evidence>
<proteinExistence type="predicted"/>
<organism evidence="1 2">
    <name type="scientific">Oikopleura dioica</name>
    <name type="common">Tunicate</name>
    <dbReference type="NCBI Taxonomy" id="34765"/>
    <lineage>
        <taxon>Eukaryota</taxon>
        <taxon>Metazoa</taxon>
        <taxon>Chordata</taxon>
        <taxon>Tunicata</taxon>
        <taxon>Appendicularia</taxon>
        <taxon>Copelata</taxon>
        <taxon>Oikopleuridae</taxon>
        <taxon>Oikopleura</taxon>
    </lineage>
</organism>
<keyword evidence="2" id="KW-1185">Reference proteome</keyword>
<protein>
    <submittedName>
        <fullName evidence="1">Oidioi.mRNA.OKI2018_I69.chr2.g6161.t1.cds</fullName>
    </submittedName>
</protein>
<name>A0ABN7T244_OIKDI</name>
<dbReference type="EMBL" id="OU015567">
    <property type="protein sequence ID" value="CAG5111890.1"/>
    <property type="molecule type" value="Genomic_DNA"/>
</dbReference>
<reference evidence="1 2" key="1">
    <citation type="submission" date="2021-04" db="EMBL/GenBank/DDBJ databases">
        <authorList>
            <person name="Bliznina A."/>
        </authorList>
    </citation>
    <scope>NUCLEOTIDE SEQUENCE [LARGE SCALE GENOMIC DNA]</scope>
</reference>
<sequence>MTENYGQLLYYIPKKKIEDPFTGYKVVMRLATHPLEGEICFTVPEDKLPIKLDRCMFHYQMEMPSNFVPDNDVAAKMVNKFEVKILDSTIFSSFTDGLEYAFFNHFIKKLNFSPKAQEIEMFVEGHFDAFDVDSDELETKRVKHNGKTLVENRQQYAEKNWKPEPDTIKLSTDGSALSYDVLCSARESFTSRVKGLFLGQSKRC</sequence>
<evidence type="ECO:0000313" key="1">
    <source>
        <dbReference type="EMBL" id="CAG5111890.1"/>
    </source>
</evidence>
<dbReference type="Proteomes" id="UP001158576">
    <property type="component" value="Chromosome 2"/>
</dbReference>
<gene>
    <name evidence="1" type="ORF">OKIOD_LOCUS14926</name>
</gene>
<accession>A0ABN7T244</accession>